<feature type="transmembrane region" description="Helical" evidence="2">
    <location>
        <begin position="292"/>
        <end position="310"/>
    </location>
</feature>
<dbReference type="EMBL" id="JACBZD010000001">
    <property type="protein sequence ID" value="NYI03559.1"/>
    <property type="molecule type" value="Genomic_DNA"/>
</dbReference>
<gene>
    <name evidence="4" type="ORF">FHU37_000502</name>
</gene>
<sequence length="429" mass="44619">MASSDTLARATRPAGSPHPTGPLARIRRAAVKVDAATPAHRDRGLDGLRAIATCSVPIGHWLLGGFTVTPDAAIHNASPLGTMGFFAPMTWLLQMLGVFFLVGGRASVLSYERATARGESYRGWLGSRMARLLRPVVAVAAIWAVLLAAGWAAGVPADSLRTGAVLVVQPLWFVGIYAALTALTPLAAALARRAGIGAALGMMGAVAAVDAVRYGPWAEAAPGWLAAINLLPGWMFAYQLGAAWALGGLDRRAARRLLLGGVALFATLLLVFDYPASMVGVPGAERGNAHPPSLLVLALASVQCALAVLLRDRLDRALRRPMLWLPVAMLNLGAMTVFCWHQSAMLAWGIPAGLLGGVLGDVPGLTGAPTDLAWVAARLCWLPVFAGTLLALAAGVRRFEAPWHGIGVAGRALAGLLAAAFATYALLVV</sequence>
<feature type="transmembrane region" description="Helical" evidence="2">
    <location>
        <begin position="223"/>
        <end position="246"/>
    </location>
</feature>
<feature type="transmembrane region" description="Helical" evidence="2">
    <location>
        <begin position="132"/>
        <end position="151"/>
    </location>
</feature>
<evidence type="ECO:0000313" key="5">
    <source>
        <dbReference type="Proteomes" id="UP000567795"/>
    </source>
</evidence>
<dbReference type="RefSeq" id="WP_246449541.1">
    <property type="nucleotide sequence ID" value="NZ_JACBZD010000001.1"/>
</dbReference>
<protein>
    <recommendedName>
        <fullName evidence="3">Acyltransferase 3 domain-containing protein</fullName>
    </recommendedName>
</protein>
<dbReference type="AlphaFoldDB" id="A0A852ZMD2"/>
<feature type="transmembrane region" description="Helical" evidence="2">
    <location>
        <begin position="91"/>
        <end position="111"/>
    </location>
</feature>
<keyword evidence="2" id="KW-0812">Transmembrane</keyword>
<name>A0A852ZMD2_9ACTN</name>
<keyword evidence="2" id="KW-1133">Transmembrane helix</keyword>
<keyword evidence="5" id="KW-1185">Reference proteome</keyword>
<evidence type="ECO:0000256" key="1">
    <source>
        <dbReference type="SAM" id="MobiDB-lite"/>
    </source>
</evidence>
<feature type="transmembrane region" description="Helical" evidence="2">
    <location>
        <begin position="408"/>
        <end position="427"/>
    </location>
</feature>
<organism evidence="4 5">
    <name type="scientific">Allostreptomyces psammosilenae</name>
    <dbReference type="NCBI Taxonomy" id="1892865"/>
    <lineage>
        <taxon>Bacteria</taxon>
        <taxon>Bacillati</taxon>
        <taxon>Actinomycetota</taxon>
        <taxon>Actinomycetes</taxon>
        <taxon>Kitasatosporales</taxon>
        <taxon>Streptomycetaceae</taxon>
        <taxon>Allostreptomyces</taxon>
    </lineage>
</organism>
<feature type="transmembrane region" description="Helical" evidence="2">
    <location>
        <begin position="253"/>
        <end position="272"/>
    </location>
</feature>
<evidence type="ECO:0000313" key="4">
    <source>
        <dbReference type="EMBL" id="NYI03559.1"/>
    </source>
</evidence>
<feature type="transmembrane region" description="Helical" evidence="2">
    <location>
        <begin position="171"/>
        <end position="191"/>
    </location>
</feature>
<feature type="transmembrane region" description="Helical" evidence="2">
    <location>
        <begin position="198"/>
        <end position="217"/>
    </location>
</feature>
<dbReference type="Pfam" id="PF01757">
    <property type="entry name" value="Acyl_transf_3"/>
    <property type="match status" value="1"/>
</dbReference>
<dbReference type="GO" id="GO:0016747">
    <property type="term" value="F:acyltransferase activity, transferring groups other than amino-acyl groups"/>
    <property type="evidence" value="ECO:0007669"/>
    <property type="project" value="InterPro"/>
</dbReference>
<evidence type="ECO:0000256" key="2">
    <source>
        <dbReference type="SAM" id="Phobius"/>
    </source>
</evidence>
<feature type="transmembrane region" description="Helical" evidence="2">
    <location>
        <begin position="372"/>
        <end position="396"/>
    </location>
</feature>
<evidence type="ECO:0000259" key="3">
    <source>
        <dbReference type="Pfam" id="PF01757"/>
    </source>
</evidence>
<feature type="region of interest" description="Disordered" evidence="1">
    <location>
        <begin position="1"/>
        <end position="22"/>
    </location>
</feature>
<feature type="domain" description="Acyltransferase 3" evidence="3">
    <location>
        <begin position="43"/>
        <end position="355"/>
    </location>
</feature>
<feature type="transmembrane region" description="Helical" evidence="2">
    <location>
        <begin position="322"/>
        <end position="343"/>
    </location>
</feature>
<dbReference type="Proteomes" id="UP000567795">
    <property type="component" value="Unassembled WGS sequence"/>
</dbReference>
<accession>A0A852ZMD2</accession>
<dbReference type="InterPro" id="IPR002656">
    <property type="entry name" value="Acyl_transf_3_dom"/>
</dbReference>
<proteinExistence type="predicted"/>
<reference evidence="4 5" key="1">
    <citation type="submission" date="2020-07" db="EMBL/GenBank/DDBJ databases">
        <title>Sequencing the genomes of 1000 actinobacteria strains.</title>
        <authorList>
            <person name="Klenk H.-P."/>
        </authorList>
    </citation>
    <scope>NUCLEOTIDE SEQUENCE [LARGE SCALE GENOMIC DNA]</scope>
    <source>
        <strain evidence="4 5">DSM 42178</strain>
    </source>
</reference>
<keyword evidence="2" id="KW-0472">Membrane</keyword>
<comment type="caution">
    <text evidence="4">The sequence shown here is derived from an EMBL/GenBank/DDBJ whole genome shotgun (WGS) entry which is preliminary data.</text>
</comment>